<sequence length="154" mass="16578">MEFLTGVIAIAGTLLGSVVSHSLQSRTANRLHSGTQSAEIRRELRQATARLLASETVFRRLQYDRWGLRDGPAPEKDAATAAALEARSEVIAALAEVQLLTAETEIRARLAELAEATFTLHNAIDEEDLATRSARTRAAASAVVDAIGRAVRSE</sequence>
<organism evidence="1">
    <name type="scientific">Streptomyces sp. NBC_00049</name>
    <dbReference type="NCBI Taxonomy" id="2903617"/>
    <lineage>
        <taxon>Bacteria</taxon>
        <taxon>Bacillati</taxon>
        <taxon>Actinomycetota</taxon>
        <taxon>Actinomycetes</taxon>
        <taxon>Kitasatosporales</taxon>
        <taxon>Streptomycetaceae</taxon>
        <taxon>Streptomyces</taxon>
    </lineage>
</organism>
<dbReference type="AlphaFoldDB" id="A0AAU2JW06"/>
<accession>A0AAU2JW06</accession>
<reference evidence="1" key="1">
    <citation type="submission" date="2022-10" db="EMBL/GenBank/DDBJ databases">
        <title>The complete genomes of actinobacterial strains from the NBC collection.</title>
        <authorList>
            <person name="Joergensen T.S."/>
            <person name="Alvarez Arevalo M."/>
            <person name="Sterndorff E.B."/>
            <person name="Faurdal D."/>
            <person name="Vuksanovic O."/>
            <person name="Mourched A.-S."/>
            <person name="Charusanti P."/>
            <person name="Shaw S."/>
            <person name="Blin K."/>
            <person name="Weber T."/>
        </authorList>
    </citation>
    <scope>NUCLEOTIDE SEQUENCE</scope>
    <source>
        <strain evidence="1">NBC_00049</strain>
    </source>
</reference>
<dbReference type="EMBL" id="CP108264">
    <property type="protein sequence ID" value="WTU76071.1"/>
    <property type="molecule type" value="Genomic_DNA"/>
</dbReference>
<name>A0AAU2JW06_9ACTN</name>
<gene>
    <name evidence="1" type="ORF">OG327_23585</name>
</gene>
<proteinExistence type="predicted"/>
<protein>
    <recommendedName>
        <fullName evidence="2">Protein kilB</fullName>
    </recommendedName>
</protein>
<evidence type="ECO:0008006" key="2">
    <source>
        <dbReference type="Google" id="ProtNLM"/>
    </source>
</evidence>
<evidence type="ECO:0000313" key="1">
    <source>
        <dbReference type="EMBL" id="WTU76071.1"/>
    </source>
</evidence>